<sequence>MNDLSSAVLREQNSENCKPIPRVAVFILVALFAIGLSVSIFILIVVHNAIFFLSFLLISGLVISFIAWNRVNWRHKAAVFRFLRSFPDSDLASARDGQLVKITGLASCGSVSLESSYERATRCIYASTLLYEYGGFGLKPKDANTSCFQWSLTYCERYSTDFYITDRKSGIRALVKAGPGCKVVPLIVESKLVATTRQCRILSPHLRKWLQDRNLSVEARLLRLEEGYIQGGSIVTVIGVLHRNDDILMIVQPQELLSTGCLWTKLILPIDIDGLVVGLSNLSGPISNPDFRQHTQQ</sequence>
<evidence type="ECO:0000256" key="1">
    <source>
        <dbReference type="SAM" id="Phobius"/>
    </source>
</evidence>
<dbReference type="EMBL" id="KK914782">
    <property type="protein sequence ID" value="KDP28437.1"/>
    <property type="molecule type" value="Genomic_DNA"/>
</dbReference>
<name>A0A067JX28_JATCU</name>
<evidence type="ECO:0000313" key="2">
    <source>
        <dbReference type="EMBL" id="KDP28437.1"/>
    </source>
</evidence>
<dbReference type="AlphaFoldDB" id="A0A067JX28"/>
<dbReference type="OrthoDB" id="1875545at2759"/>
<reference evidence="2 3" key="1">
    <citation type="journal article" date="2014" name="PLoS ONE">
        <title>Global Analysis of Gene Expression Profiles in Physic Nut (Jatropha curcas L.) Seedlings Exposed to Salt Stress.</title>
        <authorList>
            <person name="Zhang L."/>
            <person name="Zhang C."/>
            <person name="Wu P."/>
            <person name="Chen Y."/>
            <person name="Li M."/>
            <person name="Jiang H."/>
            <person name="Wu G."/>
        </authorList>
    </citation>
    <scope>NUCLEOTIDE SEQUENCE [LARGE SCALE GENOMIC DNA]</scope>
    <source>
        <strain evidence="3">cv. GZQX0401</strain>
        <tissue evidence="2">Young leaves</tissue>
    </source>
</reference>
<evidence type="ECO:0000313" key="3">
    <source>
        <dbReference type="Proteomes" id="UP000027138"/>
    </source>
</evidence>
<feature type="transmembrane region" description="Helical" evidence="1">
    <location>
        <begin position="50"/>
        <end position="68"/>
    </location>
</feature>
<proteinExistence type="predicted"/>
<dbReference type="Proteomes" id="UP000027138">
    <property type="component" value="Unassembled WGS sequence"/>
</dbReference>
<dbReference type="STRING" id="180498.A0A067JX28"/>
<dbReference type="InterPro" id="IPR040339">
    <property type="entry name" value="At1g16860-like"/>
</dbReference>
<organism evidence="2 3">
    <name type="scientific">Jatropha curcas</name>
    <name type="common">Barbados nut</name>
    <dbReference type="NCBI Taxonomy" id="180498"/>
    <lineage>
        <taxon>Eukaryota</taxon>
        <taxon>Viridiplantae</taxon>
        <taxon>Streptophyta</taxon>
        <taxon>Embryophyta</taxon>
        <taxon>Tracheophyta</taxon>
        <taxon>Spermatophyta</taxon>
        <taxon>Magnoliopsida</taxon>
        <taxon>eudicotyledons</taxon>
        <taxon>Gunneridae</taxon>
        <taxon>Pentapetalae</taxon>
        <taxon>rosids</taxon>
        <taxon>fabids</taxon>
        <taxon>Malpighiales</taxon>
        <taxon>Euphorbiaceae</taxon>
        <taxon>Crotonoideae</taxon>
        <taxon>Jatropheae</taxon>
        <taxon>Jatropha</taxon>
    </lineage>
</organism>
<dbReference type="PANTHER" id="PTHR33709">
    <property type="entry name" value="OSJNBA0035M09.9 PROTEIN"/>
    <property type="match status" value="1"/>
</dbReference>
<accession>A0A067JX28</accession>
<dbReference type="PANTHER" id="PTHR33709:SF20">
    <property type="entry name" value="OS04G0541900 PROTEIN"/>
    <property type="match status" value="1"/>
</dbReference>
<keyword evidence="3" id="KW-1185">Reference proteome</keyword>
<keyword evidence="1" id="KW-1133">Transmembrane helix</keyword>
<keyword evidence="1" id="KW-0472">Membrane</keyword>
<gene>
    <name evidence="2" type="ORF">JCGZ_14208</name>
</gene>
<protein>
    <submittedName>
        <fullName evidence="2">Uncharacterized protein</fullName>
    </submittedName>
</protein>
<feature type="transmembrane region" description="Helical" evidence="1">
    <location>
        <begin position="23"/>
        <end position="44"/>
    </location>
</feature>
<keyword evidence="1" id="KW-0812">Transmembrane</keyword>